<gene>
    <name evidence="1" type="ORF">UFOVP61_9</name>
</gene>
<accession>A0A6J5KWZ3</accession>
<dbReference type="Gene3D" id="3.30.420.240">
    <property type="match status" value="1"/>
</dbReference>
<evidence type="ECO:0000313" key="1">
    <source>
        <dbReference type="EMBL" id="CAB4124469.1"/>
    </source>
</evidence>
<reference evidence="1" key="1">
    <citation type="submission" date="2020-04" db="EMBL/GenBank/DDBJ databases">
        <authorList>
            <person name="Chiriac C."/>
            <person name="Salcher M."/>
            <person name="Ghai R."/>
            <person name="Kavagutti S V."/>
        </authorList>
    </citation>
    <scope>NUCLEOTIDE SEQUENCE</scope>
</reference>
<organism evidence="1">
    <name type="scientific">uncultured Caudovirales phage</name>
    <dbReference type="NCBI Taxonomy" id="2100421"/>
    <lineage>
        <taxon>Viruses</taxon>
        <taxon>Duplodnaviria</taxon>
        <taxon>Heunggongvirae</taxon>
        <taxon>Uroviricota</taxon>
        <taxon>Caudoviricetes</taxon>
        <taxon>Peduoviridae</taxon>
        <taxon>Maltschvirus</taxon>
        <taxon>Maltschvirus maltsch</taxon>
    </lineage>
</organism>
<dbReference type="InterPro" id="IPR027417">
    <property type="entry name" value="P-loop_NTPase"/>
</dbReference>
<evidence type="ECO:0008006" key="2">
    <source>
        <dbReference type="Google" id="ProtNLM"/>
    </source>
</evidence>
<protein>
    <recommendedName>
        <fullName evidence="2">Terminase-like family</fullName>
    </recommendedName>
</protein>
<name>A0A6J5KWZ3_9CAUD</name>
<sequence length="525" mass="58311">MTGEDYAELEQQLTPAELAELHALLAADLEDMPWRPLEGPQQMAFESTADVVGFGGAAGGGKTDLACGKALTQHQVVQVFRREGTELGGIIDRMEQILGHRDGLGGKPPVWRSPHGRCRLIEFGSVPNLGDERKFQGRAKDLLVIDEAANFLESQVRFLMGWVRTVDPNQRTQTLLTFNPPTTAEGRWIVNFFAPWLDRKFTGHGGSAQPGELRYVAMVDGNELWVPSGEPFDHKGELIRPQSRTFVPSRISDNPYLMGTNYMTTLQSLPEPLRSQMLYGDFQAGMTDDPWQVIPTAWVEEAMARWKPRRPKGEMLSMGVDVARGGADNTTVVGRHMDDSGKGMWFDECKEHDGLYKGTETPNGPVVAGLVIGKRRDDAPIHIDVIGVGASPYDVLNGMGLNVIGVNVAEKARGTDRSGKLRFFNQRSELWWRMREALDPSNDTGIALPSDKKLLAELCAPKWEASGYTVKVESRDEIIKRIGRSPDMATAYIMALIETPKVKHHQRAQDVQDVLAWDPLDSARR</sequence>
<proteinExistence type="predicted"/>
<dbReference type="EMBL" id="LR796184">
    <property type="protein sequence ID" value="CAB4124469.1"/>
    <property type="molecule type" value="Genomic_DNA"/>
</dbReference>
<dbReference type="Gene3D" id="3.40.50.300">
    <property type="entry name" value="P-loop containing nucleotide triphosphate hydrolases"/>
    <property type="match status" value="1"/>
</dbReference>